<evidence type="ECO:0000256" key="1">
    <source>
        <dbReference type="ARBA" id="ARBA00004651"/>
    </source>
</evidence>
<dbReference type="PANTHER" id="PTHR36115">
    <property type="entry name" value="PROLINE-RICH ANTIGEN HOMOLOG-RELATED"/>
    <property type="match status" value="1"/>
</dbReference>
<dbReference type="PANTHER" id="PTHR36115:SF10">
    <property type="entry name" value="RDD DOMAIN-CONTAINING PROTEIN"/>
    <property type="match status" value="1"/>
</dbReference>
<accession>A0A8J7FHQ3</accession>
<feature type="transmembrane region" description="Helical" evidence="6">
    <location>
        <begin position="141"/>
        <end position="158"/>
    </location>
</feature>
<feature type="transmembrane region" description="Helical" evidence="6">
    <location>
        <begin position="20"/>
        <end position="41"/>
    </location>
</feature>
<dbReference type="RefSeq" id="WP_194114904.1">
    <property type="nucleotide sequence ID" value="NZ_JADFUA010000001.1"/>
</dbReference>
<protein>
    <submittedName>
        <fullName evidence="8">RDD family protein</fullName>
    </submittedName>
</protein>
<feature type="domain" description="RDD" evidence="7">
    <location>
        <begin position="14"/>
        <end position="171"/>
    </location>
</feature>
<dbReference type="InterPro" id="IPR051791">
    <property type="entry name" value="Pra-immunoreactive"/>
</dbReference>
<evidence type="ECO:0000256" key="2">
    <source>
        <dbReference type="ARBA" id="ARBA00022475"/>
    </source>
</evidence>
<name>A0A8J7FHQ3_9NEIS</name>
<comment type="subcellular location">
    <subcellularLocation>
        <location evidence="1">Cell membrane</location>
        <topology evidence="1">Multi-pass membrane protein</topology>
    </subcellularLocation>
</comment>
<evidence type="ECO:0000313" key="8">
    <source>
        <dbReference type="EMBL" id="MBE9608415.1"/>
    </source>
</evidence>
<keyword evidence="9" id="KW-1185">Reference proteome</keyword>
<comment type="caution">
    <text evidence="8">The sequence shown here is derived from an EMBL/GenBank/DDBJ whole genome shotgun (WGS) entry which is preliminary data.</text>
</comment>
<organism evidence="8 9">
    <name type="scientific">Chitinilyticum piscinae</name>
    <dbReference type="NCBI Taxonomy" id="2866724"/>
    <lineage>
        <taxon>Bacteria</taxon>
        <taxon>Pseudomonadati</taxon>
        <taxon>Pseudomonadota</taxon>
        <taxon>Betaproteobacteria</taxon>
        <taxon>Neisseriales</taxon>
        <taxon>Chitinibacteraceae</taxon>
        <taxon>Chitinilyticum</taxon>
    </lineage>
</organism>
<evidence type="ECO:0000256" key="5">
    <source>
        <dbReference type="ARBA" id="ARBA00023136"/>
    </source>
</evidence>
<feature type="transmembrane region" description="Helical" evidence="6">
    <location>
        <begin position="61"/>
        <end position="83"/>
    </location>
</feature>
<evidence type="ECO:0000256" key="3">
    <source>
        <dbReference type="ARBA" id="ARBA00022692"/>
    </source>
</evidence>
<evidence type="ECO:0000313" key="9">
    <source>
        <dbReference type="Proteomes" id="UP000604481"/>
    </source>
</evidence>
<keyword evidence="4 6" id="KW-1133">Transmembrane helix</keyword>
<keyword evidence="5 6" id="KW-0472">Membrane</keyword>
<dbReference type="Pfam" id="PF06271">
    <property type="entry name" value="RDD"/>
    <property type="match status" value="1"/>
</dbReference>
<sequence length="185" mass="20639">MTTNTTANAALPAASWGKRLLALIYDTLLTSALVMVLGFAFHLNYKLFTGMDAAAIGKSAVALQLQFIWVSAFTAAYFVFCWSRSGQTLALRTWRCRIVGRNDGTASILQCLLRFGLASLFYLPPLPLWFMARHDASLQPLAWLACGLAALPWIWAWVRRDRQLLHDTLAGTRIVQLPQKQKQPA</sequence>
<reference evidence="8 9" key="1">
    <citation type="submission" date="2020-10" db="EMBL/GenBank/DDBJ databases">
        <title>The genome sequence of Chitinilyticum litopenaei 4Y14.</title>
        <authorList>
            <person name="Liu Y."/>
        </authorList>
    </citation>
    <scope>NUCLEOTIDE SEQUENCE [LARGE SCALE GENOMIC DNA]</scope>
    <source>
        <strain evidence="8 9">4Y14</strain>
    </source>
</reference>
<dbReference type="InterPro" id="IPR010432">
    <property type="entry name" value="RDD"/>
</dbReference>
<proteinExistence type="predicted"/>
<keyword evidence="3 6" id="KW-0812">Transmembrane</keyword>
<dbReference type="GO" id="GO:0005886">
    <property type="term" value="C:plasma membrane"/>
    <property type="evidence" value="ECO:0007669"/>
    <property type="project" value="UniProtKB-SubCell"/>
</dbReference>
<dbReference type="Proteomes" id="UP000604481">
    <property type="component" value="Unassembled WGS sequence"/>
</dbReference>
<dbReference type="EMBL" id="JADFUA010000001">
    <property type="protein sequence ID" value="MBE9608415.1"/>
    <property type="molecule type" value="Genomic_DNA"/>
</dbReference>
<evidence type="ECO:0000256" key="6">
    <source>
        <dbReference type="SAM" id="Phobius"/>
    </source>
</evidence>
<evidence type="ECO:0000259" key="7">
    <source>
        <dbReference type="Pfam" id="PF06271"/>
    </source>
</evidence>
<keyword evidence="2" id="KW-1003">Cell membrane</keyword>
<dbReference type="AlphaFoldDB" id="A0A8J7FHQ3"/>
<gene>
    <name evidence="8" type="ORF">INR99_03550</name>
</gene>
<evidence type="ECO:0000256" key="4">
    <source>
        <dbReference type="ARBA" id="ARBA00022989"/>
    </source>
</evidence>
<feature type="transmembrane region" description="Helical" evidence="6">
    <location>
        <begin position="104"/>
        <end position="121"/>
    </location>
</feature>